<evidence type="ECO:0000259" key="2">
    <source>
        <dbReference type="Pfam" id="PF13349"/>
    </source>
</evidence>
<sequence>MQNERKRILTMLENGTISTDEALTLLEALSQDDSAKKPAGFFTEIEPAATSGDSAQESKEQPHAEPKMDEGTQDKESSKEKGQSSKSGWSGASAEEFMEDIRKDLTNVGDQFMQFMQSAVQKVKQFDMENPFGASTTFEHNVQKDGKDLDEIIVDIDNGKLSIIPGEGDEISAVFSVKTFTSNTEEEAKQEFMEKLIFVTDDQALRISSNSKTVQVNTVLTVPGKLYRKISVRLLHGGFELRNLETDALRVKTANGKVNVSYVKANEVDIETLNGEIRLLSIESKKLETQTLNGLIYIDGKVKDAQARTLNGSISVTTAHETPEKLDVKSVGGNIELYVPRQLSLVGSITSTIGSLNLKLPDVENTSTQDQLLHRSMNFKKDAEDAPSTLHVFAESKTGSIMVCYTPDKAE</sequence>
<dbReference type="Proteomes" id="UP001303532">
    <property type="component" value="Chromosome"/>
</dbReference>
<feature type="domain" description="YvlB/LiaX N-terminal" evidence="3">
    <location>
        <begin position="3"/>
        <end position="31"/>
    </location>
</feature>
<feature type="region of interest" description="Disordered" evidence="1">
    <location>
        <begin position="37"/>
        <end position="94"/>
    </location>
</feature>
<evidence type="ECO:0000313" key="4">
    <source>
        <dbReference type="EMBL" id="WOV83501.1"/>
    </source>
</evidence>
<organism evidence="4 5">
    <name type="scientific">Sporosarcina jeotgali</name>
    <dbReference type="NCBI Taxonomy" id="3020056"/>
    <lineage>
        <taxon>Bacteria</taxon>
        <taxon>Bacillati</taxon>
        <taxon>Bacillota</taxon>
        <taxon>Bacilli</taxon>
        <taxon>Bacillales</taxon>
        <taxon>Caryophanaceae</taxon>
        <taxon>Sporosarcina</taxon>
    </lineage>
</organism>
<dbReference type="EMBL" id="CP116341">
    <property type="protein sequence ID" value="WOV83501.1"/>
    <property type="molecule type" value="Genomic_DNA"/>
</dbReference>
<feature type="compositionally biased region" description="Basic and acidic residues" evidence="1">
    <location>
        <begin position="56"/>
        <end position="83"/>
    </location>
</feature>
<feature type="compositionally biased region" description="Low complexity" evidence="1">
    <location>
        <begin position="84"/>
        <end position="94"/>
    </location>
</feature>
<dbReference type="Pfam" id="PF22746">
    <property type="entry name" value="SHOCT-like_DUF2089-C"/>
    <property type="match status" value="1"/>
</dbReference>
<gene>
    <name evidence="4" type="ORF">PGH26_11390</name>
</gene>
<reference evidence="4 5" key="1">
    <citation type="submission" date="2023-01" db="EMBL/GenBank/DDBJ databases">
        <title>Sporosarcina sp. nov., isolated from Korean tranditional fermented seafood 'Jeotgal'.</title>
        <authorList>
            <person name="Yang A.-I."/>
        </authorList>
    </citation>
    <scope>NUCLEOTIDE SEQUENCE [LARGE SCALE GENOMIC DNA]</scope>
    <source>
        <strain evidence="4 5">B2O-1</strain>
    </source>
</reference>
<name>A0ABZ0KVQ2_9BACL</name>
<protein>
    <submittedName>
        <fullName evidence="4">DUF4097 family beta strand repeat-containing protein</fullName>
    </submittedName>
</protein>
<dbReference type="InterPro" id="IPR025164">
    <property type="entry name" value="Toastrack_DUF4097"/>
</dbReference>
<accession>A0ABZ0KVQ2</accession>
<keyword evidence="5" id="KW-1185">Reference proteome</keyword>
<dbReference type="RefSeq" id="WP_323691196.1">
    <property type="nucleotide sequence ID" value="NZ_CP116341.1"/>
</dbReference>
<proteinExistence type="predicted"/>
<evidence type="ECO:0000256" key="1">
    <source>
        <dbReference type="SAM" id="MobiDB-lite"/>
    </source>
</evidence>
<feature type="domain" description="DUF4097" evidence="2">
    <location>
        <begin position="151"/>
        <end position="372"/>
    </location>
</feature>
<evidence type="ECO:0000313" key="5">
    <source>
        <dbReference type="Proteomes" id="UP001303532"/>
    </source>
</evidence>
<dbReference type="Pfam" id="PF13349">
    <property type="entry name" value="DUF4097"/>
    <property type="match status" value="1"/>
</dbReference>
<dbReference type="InterPro" id="IPR053959">
    <property type="entry name" value="YvlB/LiaX_N"/>
</dbReference>
<dbReference type="Gene3D" id="2.160.20.120">
    <property type="match status" value="1"/>
</dbReference>
<evidence type="ECO:0000259" key="3">
    <source>
        <dbReference type="Pfam" id="PF22746"/>
    </source>
</evidence>